<keyword evidence="2" id="KW-1185">Reference proteome</keyword>
<dbReference type="SUPFAM" id="SSF63829">
    <property type="entry name" value="Calcium-dependent phosphotriesterase"/>
    <property type="match status" value="1"/>
</dbReference>
<accession>A0A316DN03</accession>
<dbReference type="PROSITE" id="PS51257">
    <property type="entry name" value="PROKAR_LIPOPROTEIN"/>
    <property type="match status" value="1"/>
</dbReference>
<gene>
    <name evidence="1" type="ORF">LX78_01786</name>
</gene>
<dbReference type="Gene3D" id="2.130.10.10">
    <property type="entry name" value="YVTN repeat-like/Quinoprotein amine dehydrogenase"/>
    <property type="match status" value="1"/>
</dbReference>
<evidence type="ECO:0000313" key="2">
    <source>
        <dbReference type="Proteomes" id="UP000245430"/>
    </source>
</evidence>
<dbReference type="AlphaFoldDB" id="A0A316DN03"/>
<organism evidence="1 2">
    <name type="scientific">Xanthomarina spongicola</name>
    <dbReference type="NCBI Taxonomy" id="570520"/>
    <lineage>
        <taxon>Bacteria</taxon>
        <taxon>Pseudomonadati</taxon>
        <taxon>Bacteroidota</taxon>
        <taxon>Flavobacteriia</taxon>
        <taxon>Flavobacteriales</taxon>
        <taxon>Flavobacteriaceae</taxon>
        <taxon>Xanthomarina</taxon>
    </lineage>
</organism>
<reference evidence="1 2" key="1">
    <citation type="submission" date="2018-05" db="EMBL/GenBank/DDBJ databases">
        <title>Genomic Encyclopedia of Archaeal and Bacterial Type Strains, Phase II (KMG-II): from individual species to whole genera.</title>
        <authorList>
            <person name="Goeker M."/>
        </authorList>
    </citation>
    <scope>NUCLEOTIDE SEQUENCE [LARGE SCALE GENOMIC DNA]</scope>
    <source>
        <strain evidence="1 2">DSM 22637</strain>
    </source>
</reference>
<dbReference type="EMBL" id="QGGP01000003">
    <property type="protein sequence ID" value="PWK19305.1"/>
    <property type="molecule type" value="Genomic_DNA"/>
</dbReference>
<proteinExistence type="predicted"/>
<sequence>MKGIFYFILITFLVTSCSIDKKSSSLSDFIPENPSIILKISNIESLKSNINNNNFLQELSESTSYKSISSRMEVLNHLKTNNDVLLCFEKDQNDSLQYAFITKYHKDIINVDSLPNHSVETIKTKKLSITKTIIEKEIVYSIIKDSIIIGASTQDLLENAINKDNKNIEIANLLNTSNPNSQLSIIFNEKNKQHIGSIFKQDSITNLKLSDYLLMDVDLKQDEILLNGITTAKDSTKSIINVFKNTIPQENLTAKIAPANSDGYLSFSFNNYSNFKQNLDKYNQTDTKKPETTLFDNIVEVGVVFEENQQAIVLNSLDEISTEDALLNEQTLIETYREINIYSFSQPELFSLAFSPLVNFKNANLYCVINNFFVFANTIESLQNIIANYQNNTTISNRTYFEAIKEDLSDEASLMLVANPNKLSNIIQNVLLEELNLNLDKYKCSAIQFIYDNHFAHVNAIIKKSKTKAVENSVTEEFNIKLNEDILNTPQFVVNHLNREKEIVVQDVKNNLYLISNTGKLLWKKQLHGAILGKVEQIDMYKNGRLQLAFATPNHVYVLDRNGKDVAPFPLKFNDIITQPLSVFDYDNNKNYRLLVTQGKNILMYDQKGKTVKGFTFKNAESALIHQPQHIRIGRNDYLLFKTDSKLYILDRIGKTRVSLKKNYNYSNQAVYLYNNKFTTTTKDGKLVTIDTKGNTSEQDLQLTDIHNIETTSKTLVAQSENKLIIKTKTLELDYGNYSDPEIFYINDKIYVSVTDLQSKKIYLFDSQAKSISNFPVYGNSRITLDNIDKDRNLEFVTKGDDNTIIIYQIN</sequence>
<name>A0A316DN03_9FLAO</name>
<dbReference type="RefSeq" id="WP_109682280.1">
    <property type="nucleotide sequence ID" value="NZ_QGGP01000003.1"/>
</dbReference>
<dbReference type="InterPro" id="IPR015943">
    <property type="entry name" value="WD40/YVTN_repeat-like_dom_sf"/>
</dbReference>
<comment type="caution">
    <text evidence="1">The sequence shown here is derived from an EMBL/GenBank/DDBJ whole genome shotgun (WGS) entry which is preliminary data.</text>
</comment>
<dbReference type="Proteomes" id="UP000245430">
    <property type="component" value="Unassembled WGS sequence"/>
</dbReference>
<protein>
    <submittedName>
        <fullName evidence="1">Uncharacterized protein</fullName>
    </submittedName>
</protein>
<dbReference type="OrthoDB" id="1093345at2"/>
<evidence type="ECO:0000313" key="1">
    <source>
        <dbReference type="EMBL" id="PWK19305.1"/>
    </source>
</evidence>